<sequence length="104" mass="11196">MEEGGKTVVEDAEVVGSNPPLDGHFLFGAWNRNTLELGAFCLNLIPPSHPCISAACCAFWSLGPGRGGMYQRMNVPSGEMIARIERNRRGVGKLGVGDEGWTFS</sequence>
<keyword evidence="2" id="KW-1185">Reference proteome</keyword>
<dbReference type="Proteomes" id="UP000076532">
    <property type="component" value="Unassembled WGS sequence"/>
</dbReference>
<dbReference type="AlphaFoldDB" id="A0A165YXH4"/>
<name>A0A165YXH4_9AGAM</name>
<proteinExistence type="predicted"/>
<accession>A0A165YXH4</accession>
<gene>
    <name evidence="1" type="ORF">FIBSPDRAFT_963493</name>
</gene>
<evidence type="ECO:0000313" key="1">
    <source>
        <dbReference type="EMBL" id="KZP10021.1"/>
    </source>
</evidence>
<dbReference type="EMBL" id="KV417688">
    <property type="protein sequence ID" value="KZP10021.1"/>
    <property type="molecule type" value="Genomic_DNA"/>
</dbReference>
<protein>
    <submittedName>
        <fullName evidence="1">Uncharacterized protein</fullName>
    </submittedName>
</protein>
<reference evidence="1 2" key="1">
    <citation type="journal article" date="2016" name="Mol. Biol. Evol.">
        <title>Comparative Genomics of Early-Diverging Mushroom-Forming Fungi Provides Insights into the Origins of Lignocellulose Decay Capabilities.</title>
        <authorList>
            <person name="Nagy L.G."/>
            <person name="Riley R."/>
            <person name="Tritt A."/>
            <person name="Adam C."/>
            <person name="Daum C."/>
            <person name="Floudas D."/>
            <person name="Sun H."/>
            <person name="Yadav J.S."/>
            <person name="Pangilinan J."/>
            <person name="Larsson K.H."/>
            <person name="Matsuura K."/>
            <person name="Barry K."/>
            <person name="Labutti K."/>
            <person name="Kuo R."/>
            <person name="Ohm R.A."/>
            <person name="Bhattacharya S.S."/>
            <person name="Shirouzu T."/>
            <person name="Yoshinaga Y."/>
            <person name="Martin F.M."/>
            <person name="Grigoriev I.V."/>
            <person name="Hibbett D.S."/>
        </authorList>
    </citation>
    <scope>NUCLEOTIDE SEQUENCE [LARGE SCALE GENOMIC DNA]</scope>
    <source>
        <strain evidence="1 2">CBS 109695</strain>
    </source>
</reference>
<evidence type="ECO:0000313" key="2">
    <source>
        <dbReference type="Proteomes" id="UP000076532"/>
    </source>
</evidence>
<organism evidence="1 2">
    <name type="scientific">Athelia psychrophila</name>
    <dbReference type="NCBI Taxonomy" id="1759441"/>
    <lineage>
        <taxon>Eukaryota</taxon>
        <taxon>Fungi</taxon>
        <taxon>Dikarya</taxon>
        <taxon>Basidiomycota</taxon>
        <taxon>Agaricomycotina</taxon>
        <taxon>Agaricomycetes</taxon>
        <taxon>Agaricomycetidae</taxon>
        <taxon>Atheliales</taxon>
        <taxon>Atheliaceae</taxon>
        <taxon>Athelia</taxon>
    </lineage>
</organism>